<keyword evidence="1" id="KW-0812">Transmembrane</keyword>
<protein>
    <recommendedName>
        <fullName evidence="4">YggT family protein</fullName>
    </recommendedName>
</protein>
<gene>
    <name evidence="2" type="ORF">ACJEBI_24500</name>
</gene>
<evidence type="ECO:0000256" key="1">
    <source>
        <dbReference type="SAM" id="Phobius"/>
    </source>
</evidence>
<dbReference type="EMBL" id="JBJHQH010000025">
    <property type="protein sequence ID" value="MFK9094620.1"/>
    <property type="molecule type" value="Genomic_DNA"/>
</dbReference>
<feature type="transmembrane region" description="Helical" evidence="1">
    <location>
        <begin position="71"/>
        <end position="89"/>
    </location>
</feature>
<comment type="caution">
    <text evidence="2">The sequence shown here is derived from an EMBL/GenBank/DDBJ whole genome shotgun (WGS) entry which is preliminary data.</text>
</comment>
<keyword evidence="1" id="KW-1133">Transmembrane helix</keyword>
<evidence type="ECO:0000313" key="2">
    <source>
        <dbReference type="EMBL" id="MFK9094620.1"/>
    </source>
</evidence>
<accession>A0ABW8RQZ3</accession>
<name>A0ABW8RQZ3_9BACI</name>
<keyword evidence="3" id="KW-1185">Reference proteome</keyword>
<dbReference type="RefSeq" id="WP_406583084.1">
    <property type="nucleotide sequence ID" value="NZ_JBJHQH010000025.1"/>
</dbReference>
<feature type="transmembrane region" description="Helical" evidence="1">
    <location>
        <begin position="6"/>
        <end position="29"/>
    </location>
</feature>
<dbReference type="Proteomes" id="UP001623041">
    <property type="component" value="Unassembled WGS sequence"/>
</dbReference>
<proteinExistence type="predicted"/>
<evidence type="ECO:0000313" key="3">
    <source>
        <dbReference type="Proteomes" id="UP001623041"/>
    </source>
</evidence>
<reference evidence="2 3" key="1">
    <citation type="submission" date="2024-11" db="EMBL/GenBank/DDBJ databases">
        <authorList>
            <person name="Lucas J.A."/>
        </authorList>
    </citation>
    <scope>NUCLEOTIDE SEQUENCE [LARGE SCALE GENOMIC DNA]</scope>
    <source>
        <strain evidence="2 3">Z 5.4</strain>
    </source>
</reference>
<evidence type="ECO:0008006" key="4">
    <source>
        <dbReference type="Google" id="ProtNLM"/>
    </source>
</evidence>
<sequence>MNLTLSGWMLYTMWAVFGLMSINLLISLFKSFGKGSFDTAFVLDYLKDILYYVLPLNIIAAMAPMDPTNWTLVIFYYVGGIAVILKYLMDIKNSFTK</sequence>
<organism evidence="2 3">
    <name type="scientific">Bacillus salipaludis</name>
    <dbReference type="NCBI Taxonomy" id="2547811"/>
    <lineage>
        <taxon>Bacteria</taxon>
        <taxon>Bacillati</taxon>
        <taxon>Bacillota</taxon>
        <taxon>Bacilli</taxon>
        <taxon>Bacillales</taxon>
        <taxon>Bacillaceae</taxon>
        <taxon>Bacillus</taxon>
    </lineage>
</organism>
<keyword evidence="1" id="KW-0472">Membrane</keyword>